<keyword evidence="1" id="KW-0812">Transmembrane</keyword>
<dbReference type="STRING" id="1300342.I596_1802"/>
<dbReference type="AlphaFoldDB" id="A0A167GVM2"/>
<evidence type="ECO:0008006" key="4">
    <source>
        <dbReference type="Google" id="ProtNLM"/>
    </source>
</evidence>
<evidence type="ECO:0000313" key="2">
    <source>
        <dbReference type="EMBL" id="ANB17826.1"/>
    </source>
</evidence>
<gene>
    <name evidence="2" type="ORF">I596_1802</name>
</gene>
<dbReference type="EMBL" id="CP015249">
    <property type="protein sequence ID" value="ANB17826.1"/>
    <property type="molecule type" value="Genomic_DNA"/>
</dbReference>
<dbReference type="RefSeq" id="WP_067646342.1">
    <property type="nucleotide sequence ID" value="NZ_CP015249.1"/>
</dbReference>
<dbReference type="KEGG" id="dko:I596_1802"/>
<protein>
    <recommendedName>
        <fullName evidence="4">Transmembrane protein</fullName>
    </recommendedName>
</protein>
<reference evidence="2 3" key="1">
    <citation type="submission" date="2016-04" db="EMBL/GenBank/DDBJ databases">
        <title>Complete genome sequence of Dokdonella koreensis DS-123T.</title>
        <authorList>
            <person name="Kim J.F."/>
            <person name="Lee H."/>
            <person name="Kwak M.-J."/>
        </authorList>
    </citation>
    <scope>NUCLEOTIDE SEQUENCE [LARGE SCALE GENOMIC DNA]</scope>
    <source>
        <strain evidence="2 3">DS-123</strain>
    </source>
</reference>
<dbReference type="PATRIC" id="fig|1300342.3.peg.1761"/>
<organism evidence="2 3">
    <name type="scientific">Dokdonella koreensis DS-123</name>
    <dbReference type="NCBI Taxonomy" id="1300342"/>
    <lineage>
        <taxon>Bacteria</taxon>
        <taxon>Pseudomonadati</taxon>
        <taxon>Pseudomonadota</taxon>
        <taxon>Gammaproteobacteria</taxon>
        <taxon>Lysobacterales</taxon>
        <taxon>Rhodanobacteraceae</taxon>
        <taxon>Dokdonella</taxon>
    </lineage>
</organism>
<evidence type="ECO:0000313" key="3">
    <source>
        <dbReference type="Proteomes" id="UP000076830"/>
    </source>
</evidence>
<name>A0A167GVM2_9GAMM</name>
<keyword evidence="1" id="KW-0472">Membrane</keyword>
<feature type="transmembrane region" description="Helical" evidence="1">
    <location>
        <begin position="117"/>
        <end position="137"/>
    </location>
</feature>
<accession>A0A167GVM2</accession>
<keyword evidence="1" id="KW-1133">Transmembrane helix</keyword>
<feature type="transmembrane region" description="Helical" evidence="1">
    <location>
        <begin position="57"/>
        <end position="81"/>
    </location>
</feature>
<dbReference type="Proteomes" id="UP000076830">
    <property type="component" value="Chromosome"/>
</dbReference>
<proteinExistence type="predicted"/>
<evidence type="ECO:0000256" key="1">
    <source>
        <dbReference type="SAM" id="Phobius"/>
    </source>
</evidence>
<sequence length="142" mass="15070">MSREIHPADPRLRRTTLAALSGAVLAAVLVTLGFRHWLAGAADMMSIEQLIAVVRQLTGALTMIGGACVLVLALHALRVAAGVSRQQRWPRAEARTLRDVPVRRGADALRVATATRIGAVLLIALAAVAALSAWRLLGFPEP</sequence>
<keyword evidence="3" id="KW-1185">Reference proteome</keyword>